<dbReference type="PANTHER" id="PTHR33498:SF1">
    <property type="entry name" value="TRANSPOSASE FOR INSERTION SEQUENCE ELEMENT IS1557"/>
    <property type="match status" value="1"/>
</dbReference>
<dbReference type="NCBIfam" id="NF033550">
    <property type="entry name" value="transpos_ISL3"/>
    <property type="match status" value="1"/>
</dbReference>
<dbReference type="Pfam" id="PF01610">
    <property type="entry name" value="DDE_Tnp_ISL3"/>
    <property type="match status" value="2"/>
</dbReference>
<evidence type="ECO:0000313" key="2">
    <source>
        <dbReference type="EMBL" id="MFC4506635.1"/>
    </source>
</evidence>
<dbReference type="Pfam" id="PF14690">
    <property type="entry name" value="Zn_ribbon_ISL3"/>
    <property type="match status" value="1"/>
</dbReference>
<feature type="domain" description="HTH IS21-type" evidence="1">
    <location>
        <begin position="279"/>
        <end position="343"/>
    </location>
</feature>
<keyword evidence="3" id="KW-1185">Reference proteome</keyword>
<dbReference type="InterPro" id="IPR017894">
    <property type="entry name" value="HTH_IS21_transposase_type"/>
</dbReference>
<dbReference type="InterPro" id="IPR047951">
    <property type="entry name" value="Transpos_ISL3"/>
</dbReference>
<gene>
    <name evidence="2" type="ORF">ACFPIH_45540</name>
</gene>
<dbReference type="InterPro" id="IPR002560">
    <property type="entry name" value="Transposase_DDE"/>
</dbReference>
<comment type="caution">
    <text evidence="2">The sequence shown here is derived from an EMBL/GenBank/DDBJ whole genome shotgun (WGS) entry which is preliminary data.</text>
</comment>
<dbReference type="InterPro" id="IPR029261">
    <property type="entry name" value="Transposase_Znf"/>
</dbReference>
<accession>A0ABV9B2Z2</accession>
<protein>
    <submittedName>
        <fullName evidence="2">ISL3 family transposase</fullName>
    </submittedName>
</protein>
<evidence type="ECO:0000313" key="3">
    <source>
        <dbReference type="Proteomes" id="UP001595839"/>
    </source>
</evidence>
<evidence type="ECO:0000259" key="1">
    <source>
        <dbReference type="PROSITE" id="PS50531"/>
    </source>
</evidence>
<proteinExistence type="predicted"/>
<reference evidence="3" key="1">
    <citation type="journal article" date="2019" name="Int. J. Syst. Evol. Microbiol.">
        <title>The Global Catalogue of Microorganisms (GCM) 10K type strain sequencing project: providing services to taxonomists for standard genome sequencing and annotation.</title>
        <authorList>
            <consortium name="The Broad Institute Genomics Platform"/>
            <consortium name="The Broad Institute Genome Sequencing Center for Infectious Disease"/>
            <person name="Wu L."/>
            <person name="Ma J."/>
        </authorList>
    </citation>
    <scope>NUCLEOTIDE SEQUENCE [LARGE SCALE GENOMIC DNA]</scope>
    <source>
        <strain evidence="3">CGMCC 4.7177</strain>
    </source>
</reference>
<organism evidence="2 3">
    <name type="scientific">Streptomyces vulcanius</name>
    <dbReference type="NCBI Taxonomy" id="1441876"/>
    <lineage>
        <taxon>Bacteria</taxon>
        <taxon>Bacillati</taxon>
        <taxon>Actinomycetota</taxon>
        <taxon>Actinomycetes</taxon>
        <taxon>Kitasatosporales</taxon>
        <taxon>Streptomycetaceae</taxon>
        <taxon>Streptomyces</taxon>
    </lineage>
</organism>
<dbReference type="PROSITE" id="PS50531">
    <property type="entry name" value="HTH_IS21"/>
    <property type="match status" value="1"/>
</dbReference>
<dbReference type="Proteomes" id="UP001595839">
    <property type="component" value="Unassembled WGS sequence"/>
</dbReference>
<dbReference type="RefSeq" id="WP_381184793.1">
    <property type="nucleotide sequence ID" value="NZ_JBHSFK010000045.1"/>
</dbReference>
<dbReference type="EMBL" id="JBHSFK010000045">
    <property type="protein sequence ID" value="MFC4506635.1"/>
    <property type="molecule type" value="Genomic_DNA"/>
</dbReference>
<dbReference type="PANTHER" id="PTHR33498">
    <property type="entry name" value="TRANSPOSASE FOR INSERTION SEQUENCE ELEMENT IS1557"/>
    <property type="match status" value="1"/>
</dbReference>
<sequence length="508" mass="56120">MPHLEALLVERVFEESGVVCIVARTREEVAVCCPMCGTPSSRINLWYERSLADAPVGGRPVKILLSVRHLFCDDPGCVRRTFAEQVPDLTFRYGRRTVLERVAVTAIGVALAGRAGARLGAVLQTAVSRMTLLRLVMALPDPAWAVPAVLGVDDFAVRKGQHYGTVLIDCLTHQPLELLLGRDAEPLSAWLKEHPGVTVICRDRAGAYADGARTGAPQAVQIADRYHLLQNLGQAVERCVREHRACLRPPDPDPPEDSPVQTSAQWLAALSPIEVRFRERHAAVHGLLGQGHGIREIARELHLGRKTVQRCARAATPERMLGGRQQPRPSRLDPFKPYLAKRWDEGLTSAVLLLAEITELGYRGSYGTLNDHLRPLRRTRVQTALPRPPSVREVTGWMMRHPDRLDTEQTQQLKELCTHCPELGAVHSHVRAFALMLTTLTGDAEHLTTWIAAVRADDVPGLHSFATGLCKDWDAVVQGLTSERSSGAVEGRVNHIILWNQQCQAVCL</sequence>
<name>A0ABV9B2Z2_9ACTN</name>